<keyword evidence="2" id="KW-1185">Reference proteome</keyword>
<dbReference type="AlphaFoldDB" id="A0A8H6S8X7"/>
<dbReference type="GO" id="GO:0004386">
    <property type="term" value="F:helicase activity"/>
    <property type="evidence" value="ECO:0007669"/>
    <property type="project" value="UniProtKB-KW"/>
</dbReference>
<keyword evidence="1" id="KW-0378">Hydrolase</keyword>
<dbReference type="EMBL" id="JACAZE010000019">
    <property type="protein sequence ID" value="KAF7294375.1"/>
    <property type="molecule type" value="Genomic_DNA"/>
</dbReference>
<reference evidence="1" key="1">
    <citation type="submission" date="2020-05" db="EMBL/GenBank/DDBJ databases">
        <title>Mycena genomes resolve the evolution of fungal bioluminescence.</title>
        <authorList>
            <person name="Tsai I.J."/>
        </authorList>
    </citation>
    <scope>NUCLEOTIDE SEQUENCE</scope>
    <source>
        <strain evidence="1">110903Hualien_Pintung</strain>
    </source>
</reference>
<name>A0A8H6S8X7_MYCCL</name>
<keyword evidence="1" id="KW-0067">ATP-binding</keyword>
<organism evidence="1 2">
    <name type="scientific">Mycena chlorophos</name>
    <name type="common">Agaric fungus</name>
    <name type="synonym">Agaricus chlorophos</name>
    <dbReference type="NCBI Taxonomy" id="658473"/>
    <lineage>
        <taxon>Eukaryota</taxon>
        <taxon>Fungi</taxon>
        <taxon>Dikarya</taxon>
        <taxon>Basidiomycota</taxon>
        <taxon>Agaricomycotina</taxon>
        <taxon>Agaricomycetes</taxon>
        <taxon>Agaricomycetidae</taxon>
        <taxon>Agaricales</taxon>
        <taxon>Marasmiineae</taxon>
        <taxon>Mycenaceae</taxon>
        <taxon>Mycena</taxon>
    </lineage>
</organism>
<dbReference type="OrthoDB" id="3068774at2759"/>
<keyword evidence="1" id="KW-0347">Helicase</keyword>
<evidence type="ECO:0000313" key="2">
    <source>
        <dbReference type="Proteomes" id="UP000613580"/>
    </source>
</evidence>
<evidence type="ECO:0000313" key="1">
    <source>
        <dbReference type="EMBL" id="KAF7294375.1"/>
    </source>
</evidence>
<dbReference type="SUPFAM" id="SSF50104">
    <property type="entry name" value="Translation proteins SH3-like domain"/>
    <property type="match status" value="1"/>
</dbReference>
<proteinExistence type="predicted"/>
<protein>
    <submittedName>
        <fullName evidence="1">ATP-dependent DNA helicase</fullName>
    </submittedName>
</protein>
<comment type="caution">
    <text evidence="1">The sequence shown here is derived from an EMBL/GenBank/DDBJ whole genome shotgun (WGS) entry which is preliminary data.</text>
</comment>
<dbReference type="Proteomes" id="UP000613580">
    <property type="component" value="Unassembled WGS sequence"/>
</dbReference>
<accession>A0A8H6S8X7</accession>
<sequence length="481" mass="53306">MLVETALEESEHGSFIVTCAFRWGRSLSSALAVDVGGWLLVATPDSYVAEDREVGGLKRHYWPHGNLQELVDDTGEPPLEVVQRWKRSNSPLLRGAFQREGDIVIGLGTRVALAEGGDMEELRGGYVVGVGSFCGRSAVTVRIACAGQDIDPFSADFVQQLRSPERVGDIVLTWERNIRPHLFAGGSAIKMGDVVETRPGIHPRRTGTVQNIYRSAEKEEQVVRLQEPTTNRSVEVKSRDLRPVFRCGDVVKVVEGYFEGREGRVVKLLDLNESLEKGLGKGALRLQLVYPQNREREQKNAEVTMAQVQLLEHAPETGPTHWLAQSALVMKRLDVFVTGVGNCRLTAVRERALWKMGFIELSEALTDTTMDTLITVHMDEDCRKVTIPARCLNPARTHKGENGKEINLGQRPARVVIIGPDVNGDETRVGEYAQVYVVGDGTDSVVEVRFAGEVSEAGRYPLESLCRSTNKDGVRTFETRF</sequence>
<dbReference type="InterPro" id="IPR008991">
    <property type="entry name" value="Translation_prot_SH3-like_sf"/>
</dbReference>
<keyword evidence="1" id="KW-0547">Nucleotide-binding</keyword>
<gene>
    <name evidence="1" type="ORF">HMN09_01166800</name>
</gene>